<reference evidence="3 4" key="1">
    <citation type="journal article" date="2012" name="New Phytol.">
        <title>Insight into trade-off between wood decay and parasitism from the genome of a fungal forest pathogen.</title>
        <authorList>
            <person name="Olson A."/>
            <person name="Aerts A."/>
            <person name="Asiegbu F."/>
            <person name="Belbahri L."/>
            <person name="Bouzid O."/>
            <person name="Broberg A."/>
            <person name="Canback B."/>
            <person name="Coutinho P.M."/>
            <person name="Cullen D."/>
            <person name="Dalman K."/>
            <person name="Deflorio G."/>
            <person name="van Diepen L.T."/>
            <person name="Dunand C."/>
            <person name="Duplessis S."/>
            <person name="Durling M."/>
            <person name="Gonthier P."/>
            <person name="Grimwood J."/>
            <person name="Fossdal C.G."/>
            <person name="Hansson D."/>
            <person name="Henrissat B."/>
            <person name="Hietala A."/>
            <person name="Himmelstrand K."/>
            <person name="Hoffmeister D."/>
            <person name="Hogberg N."/>
            <person name="James T.Y."/>
            <person name="Karlsson M."/>
            <person name="Kohler A."/>
            <person name="Kues U."/>
            <person name="Lee Y.H."/>
            <person name="Lin Y.C."/>
            <person name="Lind M."/>
            <person name="Lindquist E."/>
            <person name="Lombard V."/>
            <person name="Lucas S."/>
            <person name="Lunden K."/>
            <person name="Morin E."/>
            <person name="Murat C."/>
            <person name="Park J."/>
            <person name="Raffaello T."/>
            <person name="Rouze P."/>
            <person name="Salamov A."/>
            <person name="Schmutz J."/>
            <person name="Solheim H."/>
            <person name="Stahlberg J."/>
            <person name="Velez H."/>
            <person name="de Vries R.P."/>
            <person name="Wiebenga A."/>
            <person name="Woodward S."/>
            <person name="Yakovlev I."/>
            <person name="Garbelotto M."/>
            <person name="Martin F."/>
            <person name="Grigoriev I.V."/>
            <person name="Stenlid J."/>
        </authorList>
    </citation>
    <scope>NUCLEOTIDE SEQUENCE [LARGE SCALE GENOMIC DNA]</scope>
    <source>
        <strain evidence="3 4">TC 32-1</strain>
    </source>
</reference>
<dbReference type="AlphaFoldDB" id="W4K505"/>
<dbReference type="Proteomes" id="UP000030671">
    <property type="component" value="Unassembled WGS sequence"/>
</dbReference>
<dbReference type="KEGG" id="hir:HETIRDRAFT_452376"/>
<feature type="coiled-coil region" evidence="1">
    <location>
        <begin position="715"/>
        <end position="742"/>
    </location>
</feature>
<feature type="compositionally biased region" description="Polar residues" evidence="2">
    <location>
        <begin position="487"/>
        <end position="508"/>
    </location>
</feature>
<gene>
    <name evidence="3" type="ORF">HETIRDRAFT_452376</name>
</gene>
<feature type="compositionally biased region" description="Low complexity" evidence="2">
    <location>
        <begin position="384"/>
        <end position="400"/>
    </location>
</feature>
<keyword evidence="1" id="KW-0175">Coiled coil</keyword>
<organism evidence="3 4">
    <name type="scientific">Heterobasidion irregulare (strain TC 32-1)</name>
    <dbReference type="NCBI Taxonomy" id="747525"/>
    <lineage>
        <taxon>Eukaryota</taxon>
        <taxon>Fungi</taxon>
        <taxon>Dikarya</taxon>
        <taxon>Basidiomycota</taxon>
        <taxon>Agaricomycotina</taxon>
        <taxon>Agaricomycetes</taxon>
        <taxon>Russulales</taxon>
        <taxon>Bondarzewiaceae</taxon>
        <taxon>Heterobasidion</taxon>
        <taxon>Heterobasidion annosum species complex</taxon>
    </lineage>
</organism>
<feature type="compositionally biased region" description="Low complexity" evidence="2">
    <location>
        <begin position="148"/>
        <end position="186"/>
    </location>
</feature>
<feature type="compositionally biased region" description="Low complexity" evidence="2">
    <location>
        <begin position="353"/>
        <end position="375"/>
    </location>
</feature>
<feature type="region of interest" description="Disordered" evidence="2">
    <location>
        <begin position="129"/>
        <end position="255"/>
    </location>
</feature>
<feature type="compositionally biased region" description="Basic and acidic residues" evidence="2">
    <location>
        <begin position="551"/>
        <end position="596"/>
    </location>
</feature>
<accession>W4K505</accession>
<evidence type="ECO:0000256" key="1">
    <source>
        <dbReference type="SAM" id="Coils"/>
    </source>
</evidence>
<dbReference type="EMBL" id="KI925459">
    <property type="protein sequence ID" value="ETW80898.1"/>
    <property type="molecule type" value="Genomic_DNA"/>
</dbReference>
<feature type="compositionally biased region" description="Basic and acidic residues" evidence="2">
    <location>
        <begin position="648"/>
        <end position="668"/>
    </location>
</feature>
<feature type="region of interest" description="Disordered" evidence="2">
    <location>
        <begin position="275"/>
        <end position="524"/>
    </location>
</feature>
<dbReference type="RefSeq" id="XP_009547593.1">
    <property type="nucleotide sequence ID" value="XM_009549298.1"/>
</dbReference>
<evidence type="ECO:0000313" key="4">
    <source>
        <dbReference type="Proteomes" id="UP000030671"/>
    </source>
</evidence>
<evidence type="ECO:0000313" key="3">
    <source>
        <dbReference type="EMBL" id="ETW80898.1"/>
    </source>
</evidence>
<dbReference type="InParanoid" id="W4K505"/>
<protein>
    <submittedName>
        <fullName evidence="3">Uncharacterized protein</fullName>
    </submittedName>
</protein>
<dbReference type="GeneID" id="20676251"/>
<name>W4K505_HETIT</name>
<feature type="compositionally biased region" description="Acidic residues" evidence="2">
    <location>
        <begin position="420"/>
        <end position="454"/>
    </location>
</feature>
<sequence>MASQPPAIPDTFMSGVDQHGTVCVGIRITSSLPCPCVDARRHLRAPRPSFSLKPSSSPLISSPRRSSFVPLVPSIDPDHVAPACTLLPQGLLGLSLPQGRRRTLFVLECVLASPRLSCRTDNAARRCGPEWDDDLPPHHGAAPPPSPASSQPRSQPQTQLLSQPPSTPSSQPRYQPATPTAAPPTAHRTPNFNSLKRAGSPSPASPSKRTLPSTAPPPSMSSHAPPRAPPQPHATPHTPSRAEARARALARTPEQRLLAKERLLAAIEEGLTQANDAVASPARTPPPAAAPTYAHAPAPASTSAPAPRSAAPHPSHVQPTHSTPSHPTTTGPPPPTPIHPRAARTRTPHDPRATSLAARAARRASIADALHALPRAPSPPAAGPGPASASAAGARGAPLSMREYDARRREEAYLPRPDESIPEDDAASEGDEDEDEDDDDDVDEDEDGDDDEPYADAQGDVRAGDTDTELETESETESETEPESPTRAVQSFENAVQTDETTEYTASVSDDLHPADADANIDAEAKEAQVRAALAASQAVRAGGAPLSRDTSLRSEIDFDLGGREERERARAVRRERERRERERVEREREEEERFFSGEGARAAGARPGSAGSAMEADELVFDLGTDEGEDGDVGMDGRGVHAKSANGKREGKGKGKDKGKARARDDDAGPSQPQVSGFIADAAAAAQLTPADLARMVDSLHALPDYVRELEIRGEEQAARIVQLEAVVKRLEKEKSLIEKALPRNYKLFGG</sequence>
<keyword evidence="4" id="KW-1185">Reference proteome</keyword>
<feature type="compositionally biased region" description="Basic and acidic residues" evidence="2">
    <location>
        <begin position="402"/>
        <end position="419"/>
    </location>
</feature>
<feature type="compositionally biased region" description="Low complexity" evidence="2">
    <location>
        <begin position="290"/>
        <end position="329"/>
    </location>
</feature>
<feature type="region of interest" description="Disordered" evidence="2">
    <location>
        <begin position="540"/>
        <end position="676"/>
    </location>
</feature>
<dbReference type="HOGENOM" id="CLU_370072_0_0_1"/>
<feature type="compositionally biased region" description="Low complexity" evidence="2">
    <location>
        <begin position="597"/>
        <end position="614"/>
    </location>
</feature>
<evidence type="ECO:0000256" key="2">
    <source>
        <dbReference type="SAM" id="MobiDB-lite"/>
    </source>
</evidence>
<feature type="compositionally biased region" description="Acidic residues" evidence="2">
    <location>
        <begin position="616"/>
        <end position="634"/>
    </location>
</feature>
<feature type="compositionally biased region" description="Acidic residues" evidence="2">
    <location>
        <begin position="466"/>
        <end position="482"/>
    </location>
</feature>
<proteinExistence type="predicted"/>